<gene>
    <name evidence="2" type="ORF">EV383_6201</name>
</gene>
<dbReference type="OrthoDB" id="3578892at2"/>
<accession>A0A4Q7UBK2</accession>
<organism evidence="2 3">
    <name type="scientific">Pseudonocardia sediminis</name>
    <dbReference type="NCBI Taxonomy" id="1397368"/>
    <lineage>
        <taxon>Bacteria</taxon>
        <taxon>Bacillati</taxon>
        <taxon>Actinomycetota</taxon>
        <taxon>Actinomycetes</taxon>
        <taxon>Pseudonocardiales</taxon>
        <taxon>Pseudonocardiaceae</taxon>
        <taxon>Pseudonocardia</taxon>
    </lineage>
</organism>
<name>A0A4Q7UBK2_PSEST</name>
<feature type="compositionally biased region" description="Polar residues" evidence="1">
    <location>
        <begin position="116"/>
        <end position="126"/>
    </location>
</feature>
<feature type="region of interest" description="Disordered" evidence="1">
    <location>
        <begin position="113"/>
        <end position="135"/>
    </location>
</feature>
<reference evidence="2 3" key="1">
    <citation type="submission" date="2019-02" db="EMBL/GenBank/DDBJ databases">
        <title>Sequencing the genomes of 1000 actinobacteria strains.</title>
        <authorList>
            <person name="Klenk H.-P."/>
        </authorList>
    </citation>
    <scope>NUCLEOTIDE SEQUENCE [LARGE SCALE GENOMIC DNA]</scope>
    <source>
        <strain evidence="2 3">DSM 45779</strain>
    </source>
</reference>
<evidence type="ECO:0000313" key="2">
    <source>
        <dbReference type="EMBL" id="RZT75461.1"/>
    </source>
</evidence>
<evidence type="ECO:0000313" key="3">
    <source>
        <dbReference type="Proteomes" id="UP000291591"/>
    </source>
</evidence>
<sequence>MAKRTAARRIGRPSKGPRVAIGTRIPEAHGTQLRSVASDRGWYHSETAAALISVGLRHLQEATAPAPGTDALMIRVPQTDGQRVRDIAAELDWSYSDTAAALIAVGLRHLDELPAKSSTTPSNPAQQELPLTRAS</sequence>
<comment type="caution">
    <text evidence="2">The sequence shown here is derived from an EMBL/GenBank/DDBJ whole genome shotgun (WGS) entry which is preliminary data.</text>
</comment>
<keyword evidence="3" id="KW-1185">Reference proteome</keyword>
<proteinExistence type="predicted"/>
<dbReference type="Proteomes" id="UP000291591">
    <property type="component" value="Unassembled WGS sequence"/>
</dbReference>
<evidence type="ECO:0000256" key="1">
    <source>
        <dbReference type="SAM" id="MobiDB-lite"/>
    </source>
</evidence>
<protein>
    <submittedName>
        <fullName evidence="2">Uncharacterized protein</fullName>
    </submittedName>
</protein>
<dbReference type="AlphaFoldDB" id="A0A4Q7UBK2"/>
<dbReference type="RefSeq" id="WP_130295325.1">
    <property type="nucleotide sequence ID" value="NZ_SHKL01000002.1"/>
</dbReference>
<dbReference type="EMBL" id="SHKL01000002">
    <property type="protein sequence ID" value="RZT75461.1"/>
    <property type="molecule type" value="Genomic_DNA"/>
</dbReference>